<accession>A0ABQ4YT37</accession>
<keyword evidence="3" id="KW-1185">Reference proteome</keyword>
<comment type="caution">
    <text evidence="2">The sequence shown here is derived from an EMBL/GenBank/DDBJ whole genome shotgun (WGS) entry which is preliminary data.</text>
</comment>
<name>A0ABQ4YT37_9ASTR</name>
<reference evidence="2" key="2">
    <citation type="submission" date="2022-01" db="EMBL/GenBank/DDBJ databases">
        <authorList>
            <person name="Yamashiro T."/>
            <person name="Shiraishi A."/>
            <person name="Satake H."/>
            <person name="Nakayama K."/>
        </authorList>
    </citation>
    <scope>NUCLEOTIDE SEQUENCE</scope>
</reference>
<evidence type="ECO:0000313" key="3">
    <source>
        <dbReference type="Proteomes" id="UP001151760"/>
    </source>
</evidence>
<dbReference type="EMBL" id="BQNB010010688">
    <property type="protein sequence ID" value="GJS80675.1"/>
    <property type="molecule type" value="Genomic_DNA"/>
</dbReference>
<reference evidence="2" key="1">
    <citation type="journal article" date="2022" name="Int. J. Mol. Sci.">
        <title>Draft Genome of Tanacetum Coccineum: Genomic Comparison of Closely Related Tanacetum-Family Plants.</title>
        <authorList>
            <person name="Yamashiro T."/>
            <person name="Shiraishi A."/>
            <person name="Nakayama K."/>
            <person name="Satake H."/>
        </authorList>
    </citation>
    <scope>NUCLEOTIDE SEQUENCE</scope>
</reference>
<dbReference type="Proteomes" id="UP001151760">
    <property type="component" value="Unassembled WGS sequence"/>
</dbReference>
<proteinExistence type="predicted"/>
<sequence length="195" mass="22720">MDKRSPVNSSSWQSIKPVQTRRQLATDPEMCMFALTVSIVEPKNIKEAMADSAWIEAMQEELHQFEGNRVWELVDKPFGKKCKQFVIVQDIKQDSTKNTSKRCISCPFVDTRQKHFMRGIQYPSTLIPSHPARYHMTSKNRLKTYNEYVALSRTEYIADMFTKALSEDRFQYLIRRIGMRCLTLAKLEVLTNESA</sequence>
<feature type="region of interest" description="Disordered" evidence="1">
    <location>
        <begin position="1"/>
        <end position="20"/>
    </location>
</feature>
<protein>
    <recommendedName>
        <fullName evidence="4">Gag-Pol polyprotein</fullName>
    </recommendedName>
</protein>
<evidence type="ECO:0008006" key="4">
    <source>
        <dbReference type="Google" id="ProtNLM"/>
    </source>
</evidence>
<evidence type="ECO:0000256" key="1">
    <source>
        <dbReference type="SAM" id="MobiDB-lite"/>
    </source>
</evidence>
<gene>
    <name evidence="2" type="ORF">Tco_0730556</name>
</gene>
<evidence type="ECO:0000313" key="2">
    <source>
        <dbReference type="EMBL" id="GJS80675.1"/>
    </source>
</evidence>
<organism evidence="2 3">
    <name type="scientific">Tanacetum coccineum</name>
    <dbReference type="NCBI Taxonomy" id="301880"/>
    <lineage>
        <taxon>Eukaryota</taxon>
        <taxon>Viridiplantae</taxon>
        <taxon>Streptophyta</taxon>
        <taxon>Embryophyta</taxon>
        <taxon>Tracheophyta</taxon>
        <taxon>Spermatophyta</taxon>
        <taxon>Magnoliopsida</taxon>
        <taxon>eudicotyledons</taxon>
        <taxon>Gunneridae</taxon>
        <taxon>Pentapetalae</taxon>
        <taxon>asterids</taxon>
        <taxon>campanulids</taxon>
        <taxon>Asterales</taxon>
        <taxon>Asteraceae</taxon>
        <taxon>Asteroideae</taxon>
        <taxon>Anthemideae</taxon>
        <taxon>Anthemidinae</taxon>
        <taxon>Tanacetum</taxon>
    </lineage>
</organism>